<dbReference type="InterPro" id="IPR003593">
    <property type="entry name" value="AAA+_ATPase"/>
</dbReference>
<dbReference type="RefSeq" id="WP_202827121.1">
    <property type="nucleotide sequence ID" value="NZ_JAEUXJ010000008.1"/>
</dbReference>
<evidence type="ECO:0000313" key="2">
    <source>
        <dbReference type="EMBL" id="MBL6457379.1"/>
    </source>
</evidence>
<dbReference type="InterPro" id="IPR027417">
    <property type="entry name" value="P-loop_NTPase"/>
</dbReference>
<dbReference type="SUPFAM" id="SSF56784">
    <property type="entry name" value="HAD-like"/>
    <property type="match status" value="1"/>
</dbReference>
<evidence type="ECO:0000259" key="1">
    <source>
        <dbReference type="SMART" id="SM00382"/>
    </source>
</evidence>
<dbReference type="SMART" id="SM00382">
    <property type="entry name" value="AAA"/>
    <property type="match status" value="1"/>
</dbReference>
<gene>
    <name evidence="2" type="ORF">JMJ55_18755</name>
</gene>
<dbReference type="Gene3D" id="3.40.50.300">
    <property type="entry name" value="P-loop containing nucleotide triphosphate hydrolases"/>
    <property type="match status" value="1"/>
</dbReference>
<dbReference type="PANTHER" id="PTHR10000:SF8">
    <property type="entry name" value="HAD SUPERFAMILY HYDROLASE-LIKE, TYPE 3"/>
    <property type="match status" value="1"/>
</dbReference>
<dbReference type="InterPro" id="IPR049945">
    <property type="entry name" value="AAA_22"/>
</dbReference>
<dbReference type="GO" id="GO:0016787">
    <property type="term" value="F:hydrolase activity"/>
    <property type="evidence" value="ECO:0007669"/>
    <property type="project" value="UniProtKB-KW"/>
</dbReference>
<feature type="domain" description="AAA+ ATPase" evidence="1">
    <location>
        <begin position="248"/>
        <end position="429"/>
    </location>
</feature>
<comment type="caution">
    <text evidence="2">The sequence shown here is derived from an EMBL/GenBank/DDBJ whole genome shotgun (WGS) entry which is preliminary data.</text>
</comment>
<dbReference type="InterPro" id="IPR006379">
    <property type="entry name" value="HAD-SF_hydro_IIB"/>
</dbReference>
<evidence type="ECO:0000313" key="3">
    <source>
        <dbReference type="Proteomes" id="UP000606490"/>
    </source>
</evidence>
<dbReference type="Proteomes" id="UP000606490">
    <property type="component" value="Unassembled WGS sequence"/>
</dbReference>
<proteinExistence type="predicted"/>
<organism evidence="2 3">
    <name type="scientific">Belnapia mucosa</name>
    <dbReference type="NCBI Taxonomy" id="2804532"/>
    <lineage>
        <taxon>Bacteria</taxon>
        <taxon>Pseudomonadati</taxon>
        <taxon>Pseudomonadota</taxon>
        <taxon>Alphaproteobacteria</taxon>
        <taxon>Acetobacterales</taxon>
        <taxon>Roseomonadaceae</taxon>
        <taxon>Belnapia</taxon>
    </lineage>
</organism>
<sequence>MYFLALATDYDGTIARDGVVRAETWAALRRLKGADRRLLLVTGRELPAILALLPEPALFDRIIAENGAVIHDPAKETERLLAPPPPPAFVQRLHDGQVAPLSVGRCILATWEPHQTAVLEAIHDLGLELQISFNKGAVMVLPSGVNKATGLQAALAELGIAMPNVVGVGDAENDHAFLRACGCSVAVANALPMVRCDADLRMAGDHGAGVEELVDLLIGKDAMLAPAHKHGPWLGRDREGGKLYLRPGDGCALVLGPSGAGKSTLATALTERITQCGLEFCVVDPEGDYVKLSDAVRIGSLETPPSATEALRLISQAGVNVVVNTQAMMVPARQALFTDLLHQTAHLRARTGRPHWLLIDEAHELLPAAGHAAPALLDQDLAATVLITLAPAALSREALAAVRVILALGANPAELIRDVARLIGHAAPDCPETAAGEALCWRPGSAEPPVPLRLERPDQDHRRHAGKYAIGDVGEQRSFYLHDLRHDRFIRARNLYEFLDQGCMIDDRSWERHLRAGDFSAWFRDVIRDDGLAREALRVEADHGLGAAESRRLIRNAIWRRYAAPAQCP</sequence>
<dbReference type="InterPro" id="IPR023214">
    <property type="entry name" value="HAD_sf"/>
</dbReference>
<dbReference type="Pfam" id="PF13401">
    <property type="entry name" value="AAA_22"/>
    <property type="match status" value="1"/>
</dbReference>
<keyword evidence="2" id="KW-0378">Hydrolase</keyword>
<dbReference type="PANTHER" id="PTHR10000">
    <property type="entry name" value="PHOSPHOSERINE PHOSPHATASE"/>
    <property type="match status" value="1"/>
</dbReference>
<name>A0ABS1V6S7_9PROT</name>
<dbReference type="Gene3D" id="3.40.50.1000">
    <property type="entry name" value="HAD superfamily/HAD-like"/>
    <property type="match status" value="1"/>
</dbReference>
<dbReference type="SUPFAM" id="SSF52540">
    <property type="entry name" value="P-loop containing nucleoside triphosphate hydrolases"/>
    <property type="match status" value="1"/>
</dbReference>
<accession>A0ABS1V6S7</accession>
<dbReference type="Pfam" id="PF08282">
    <property type="entry name" value="Hydrolase_3"/>
    <property type="match status" value="2"/>
</dbReference>
<dbReference type="NCBIfam" id="TIGR01484">
    <property type="entry name" value="HAD-SF-IIB"/>
    <property type="match status" value="1"/>
</dbReference>
<dbReference type="EMBL" id="JAEUXJ010000008">
    <property type="protein sequence ID" value="MBL6457379.1"/>
    <property type="molecule type" value="Genomic_DNA"/>
</dbReference>
<keyword evidence="3" id="KW-1185">Reference proteome</keyword>
<protein>
    <submittedName>
        <fullName evidence="2">HAD-IIB family hydrolase</fullName>
    </submittedName>
</protein>
<dbReference type="InterPro" id="IPR036412">
    <property type="entry name" value="HAD-like_sf"/>
</dbReference>
<reference evidence="2 3" key="1">
    <citation type="submission" date="2021-01" db="EMBL/GenBank/DDBJ databases">
        <title>Belnapia mucosa sp. nov. and Belnapia arida sp. nov., isolated from the Tabernas Desert (Almeria, Spain).</title>
        <authorList>
            <person name="Molina-Menor E."/>
            <person name="Vidal-Verdu A."/>
            <person name="Calonge A."/>
            <person name="Satari L."/>
            <person name="Pereto Magraner J."/>
            <person name="Porcar Miralles M."/>
        </authorList>
    </citation>
    <scope>NUCLEOTIDE SEQUENCE [LARGE SCALE GENOMIC DNA]</scope>
    <source>
        <strain evidence="2 3">T6</strain>
    </source>
</reference>
<dbReference type="Gene3D" id="3.90.1070.10">
    <property type="match status" value="1"/>
</dbReference>